<dbReference type="AlphaFoldDB" id="A0A395JHF8"/>
<gene>
    <name evidence="2" type="ORF">DFR28_11032</name>
</gene>
<sequence>MGSEAGWNFCYVVISMLLKESFMKTKQDYEQRLNESFSIELEQARLDLALIEVSSVSADTVESGQKEPFSAVFRSDNQDILEQGTYTLTHSEVGDLLLFLVPIGPDQAGMCYEAVFT</sequence>
<feature type="domain" description="DUF6916" evidence="1">
    <location>
        <begin position="25"/>
        <end position="116"/>
    </location>
</feature>
<protein>
    <recommendedName>
        <fullName evidence="1">DUF6916 domain-containing protein</fullName>
    </recommendedName>
</protein>
<evidence type="ECO:0000259" key="1">
    <source>
        <dbReference type="Pfam" id="PF21880"/>
    </source>
</evidence>
<keyword evidence="3" id="KW-1185">Reference proteome</keyword>
<proteinExistence type="predicted"/>
<name>A0A395JHF8_9GAMM</name>
<dbReference type="InterPro" id="IPR054209">
    <property type="entry name" value="DUF6916"/>
</dbReference>
<evidence type="ECO:0000313" key="3">
    <source>
        <dbReference type="Proteomes" id="UP000253083"/>
    </source>
</evidence>
<comment type="caution">
    <text evidence="2">The sequence shown here is derived from an EMBL/GenBank/DDBJ whole genome shotgun (WGS) entry which is preliminary data.</text>
</comment>
<dbReference type="Pfam" id="PF21880">
    <property type="entry name" value="DUF6916"/>
    <property type="match status" value="1"/>
</dbReference>
<organism evidence="2 3">
    <name type="scientific">Arenicella xantha</name>
    <dbReference type="NCBI Taxonomy" id="644221"/>
    <lineage>
        <taxon>Bacteria</taxon>
        <taxon>Pseudomonadati</taxon>
        <taxon>Pseudomonadota</taxon>
        <taxon>Gammaproteobacteria</taxon>
        <taxon>Arenicellales</taxon>
        <taxon>Arenicellaceae</taxon>
        <taxon>Arenicella</taxon>
    </lineage>
</organism>
<reference evidence="2 3" key="1">
    <citation type="submission" date="2018-06" db="EMBL/GenBank/DDBJ databases">
        <title>Genomic Encyclopedia of Type Strains, Phase IV (KMG-IV): sequencing the most valuable type-strain genomes for metagenomic binning, comparative biology and taxonomic classification.</title>
        <authorList>
            <person name="Goeker M."/>
        </authorList>
    </citation>
    <scope>NUCLEOTIDE SEQUENCE [LARGE SCALE GENOMIC DNA]</scope>
    <source>
        <strain evidence="2 3">DSM 24032</strain>
    </source>
</reference>
<dbReference type="Proteomes" id="UP000253083">
    <property type="component" value="Unassembled WGS sequence"/>
</dbReference>
<dbReference type="EMBL" id="QNRT01000010">
    <property type="protein sequence ID" value="RBP47069.1"/>
    <property type="molecule type" value="Genomic_DNA"/>
</dbReference>
<evidence type="ECO:0000313" key="2">
    <source>
        <dbReference type="EMBL" id="RBP47069.1"/>
    </source>
</evidence>
<dbReference type="InParanoid" id="A0A395JHF8"/>
<accession>A0A395JHF8</accession>